<dbReference type="Proteomes" id="UP000838412">
    <property type="component" value="Chromosome 1"/>
</dbReference>
<dbReference type="OrthoDB" id="2309723at2759"/>
<dbReference type="SFLD" id="SFLDG01206">
    <property type="entry name" value="Xi.1"/>
    <property type="match status" value="1"/>
</dbReference>
<feature type="site" description="Lowers pKa of active site Cys" evidence="3">
    <location>
        <position position="278"/>
    </location>
</feature>
<dbReference type="InterPro" id="IPR036282">
    <property type="entry name" value="Glutathione-S-Trfase_C_sf"/>
</dbReference>
<dbReference type="FunFam" id="1.20.1050.10:FF:000037">
    <property type="entry name" value="Glutathione S-transferase family protein"/>
    <property type="match status" value="1"/>
</dbReference>
<feature type="site" description="Lowers pKa of active site Cys" evidence="3">
    <location>
        <position position="321"/>
    </location>
</feature>
<dbReference type="SUPFAM" id="SSF47616">
    <property type="entry name" value="GST C-terminal domain-like"/>
    <property type="match status" value="1"/>
</dbReference>
<feature type="active site" description="Nucleophile" evidence="1">
    <location>
        <position position="84"/>
    </location>
</feature>
<protein>
    <submittedName>
        <fullName evidence="5">Hypp204 protein</fullName>
    </submittedName>
</protein>
<dbReference type="Gene3D" id="3.40.30.10">
    <property type="entry name" value="Glutaredoxin"/>
    <property type="match status" value="1"/>
</dbReference>
<dbReference type="AlphaFoldDB" id="A0A8J9VYC3"/>
<evidence type="ECO:0000259" key="4">
    <source>
        <dbReference type="PROSITE" id="PS50405"/>
    </source>
</evidence>
<sequence>MLIRVKLQRQVRQICFLLNQPGVSQRRTLHLKMAARAKFFDSTISTKGEFMRKDSSFRNWITADGSSGFKAEGDRYHLYVSLACPWAHRTLIVRKLKGLEDIIPYTVVDWLMGEKGWNFTDKKPKCSPDPLFNARYVRELYFKANPDYEGRFTVPMLWDKKNSTIVTNESSEIIQMFNSEFNDFCATPEQKELDLYPEHLKAQVDGVNEWIYNDINNGVYKSGFARSQEAYYKAVTQLFASLDRVEEILSKTRYLTGNQLTLADIRLFTTLVRFDPVYVGHFKCNKKRIMDYPNLWGYTRDVYQTPGVAETVDREHIEKHYQQSHTSINPFAIVAIGPELDFNLPHNRDKMTKA</sequence>
<keyword evidence="6" id="KW-1185">Reference proteome</keyword>
<dbReference type="Gene3D" id="1.20.1050.10">
    <property type="match status" value="1"/>
</dbReference>
<evidence type="ECO:0000256" key="2">
    <source>
        <dbReference type="PIRSR" id="PIRSR015753-2"/>
    </source>
</evidence>
<proteinExistence type="predicted"/>
<evidence type="ECO:0000313" key="5">
    <source>
        <dbReference type="EMBL" id="CAH1228506.1"/>
    </source>
</evidence>
<dbReference type="GO" id="GO:0004364">
    <property type="term" value="F:glutathione transferase activity"/>
    <property type="evidence" value="ECO:0007669"/>
    <property type="project" value="InterPro"/>
</dbReference>
<dbReference type="PIRSF" id="PIRSF015753">
    <property type="entry name" value="GST"/>
    <property type="match status" value="1"/>
</dbReference>
<feature type="binding site" evidence="2">
    <location>
        <begin position="169"/>
        <end position="170"/>
    </location>
    <ligand>
        <name>glutathione</name>
        <dbReference type="ChEBI" id="CHEBI:57925"/>
    </ligand>
</feature>
<dbReference type="EMBL" id="OV696686">
    <property type="protein sequence ID" value="CAH1228506.1"/>
    <property type="molecule type" value="Genomic_DNA"/>
</dbReference>
<dbReference type="InterPro" id="IPR040079">
    <property type="entry name" value="Glutathione_S-Trfase"/>
</dbReference>
<dbReference type="CDD" id="cd03190">
    <property type="entry name" value="GST_C_Omega_like"/>
    <property type="match status" value="1"/>
</dbReference>
<dbReference type="InterPro" id="IPR016639">
    <property type="entry name" value="GST_Omega/GSH"/>
</dbReference>
<feature type="binding site" evidence="2">
    <location>
        <begin position="151"/>
        <end position="154"/>
    </location>
    <ligand>
        <name>glutathione</name>
        <dbReference type="ChEBI" id="CHEBI:57925"/>
    </ligand>
</feature>
<dbReference type="FunFam" id="3.40.30.10:FF:000162">
    <property type="entry name" value="Glutathione S-transferase Gst3"/>
    <property type="match status" value="1"/>
</dbReference>
<dbReference type="PANTHER" id="PTHR32419">
    <property type="entry name" value="GLUTATHIONYL-HYDROQUINONE REDUCTASE"/>
    <property type="match status" value="1"/>
</dbReference>
<dbReference type="SUPFAM" id="SSF52833">
    <property type="entry name" value="Thioredoxin-like"/>
    <property type="match status" value="1"/>
</dbReference>
<feature type="domain" description="GST C-terminal" evidence="4">
    <location>
        <begin position="197"/>
        <end position="321"/>
    </location>
</feature>
<dbReference type="PROSITE" id="PS50405">
    <property type="entry name" value="GST_CTER"/>
    <property type="match status" value="1"/>
</dbReference>
<evidence type="ECO:0000313" key="6">
    <source>
        <dbReference type="Proteomes" id="UP000838412"/>
    </source>
</evidence>
<name>A0A8J9VYC3_BRALA</name>
<reference evidence="5" key="1">
    <citation type="submission" date="2022-01" db="EMBL/GenBank/DDBJ databases">
        <authorList>
            <person name="Braso-Vives M."/>
        </authorList>
    </citation>
    <scope>NUCLEOTIDE SEQUENCE</scope>
</reference>
<evidence type="ECO:0000256" key="1">
    <source>
        <dbReference type="PIRSR" id="PIRSR015753-1"/>
    </source>
</evidence>
<dbReference type="InterPro" id="IPR036249">
    <property type="entry name" value="Thioredoxin-like_sf"/>
</dbReference>
<dbReference type="SFLD" id="SFLDS00019">
    <property type="entry name" value="Glutathione_Transferase_(cytos"/>
    <property type="match status" value="1"/>
</dbReference>
<organism evidence="5 6">
    <name type="scientific">Branchiostoma lanceolatum</name>
    <name type="common">Common lancelet</name>
    <name type="synonym">Amphioxus lanceolatum</name>
    <dbReference type="NCBI Taxonomy" id="7740"/>
    <lineage>
        <taxon>Eukaryota</taxon>
        <taxon>Metazoa</taxon>
        <taxon>Chordata</taxon>
        <taxon>Cephalochordata</taxon>
        <taxon>Leptocardii</taxon>
        <taxon>Amphioxiformes</taxon>
        <taxon>Branchiostomatidae</taxon>
        <taxon>Branchiostoma</taxon>
    </lineage>
</organism>
<dbReference type="Pfam" id="PF13409">
    <property type="entry name" value="GST_N_2"/>
    <property type="match status" value="1"/>
</dbReference>
<dbReference type="PANTHER" id="PTHR32419:SF6">
    <property type="entry name" value="GLUTATHIONE S-TRANSFERASE OMEGA-LIKE 1-RELATED"/>
    <property type="match status" value="1"/>
</dbReference>
<dbReference type="InterPro" id="IPR004045">
    <property type="entry name" value="Glutathione_S-Trfase_N"/>
</dbReference>
<dbReference type="InterPro" id="IPR010987">
    <property type="entry name" value="Glutathione-S-Trfase_C-like"/>
</dbReference>
<dbReference type="SFLD" id="SFLDG01148">
    <property type="entry name" value="Xi_(cytGST)"/>
    <property type="match status" value="1"/>
</dbReference>
<dbReference type="GO" id="GO:0005737">
    <property type="term" value="C:cytoplasm"/>
    <property type="evidence" value="ECO:0007669"/>
    <property type="project" value="TreeGrafter"/>
</dbReference>
<accession>A0A8J9VYC3</accession>
<feature type="binding site" evidence="2">
    <location>
        <position position="117"/>
    </location>
    <ligand>
        <name>glutathione</name>
        <dbReference type="ChEBI" id="CHEBI:57925"/>
    </ligand>
</feature>
<dbReference type="Pfam" id="PF13410">
    <property type="entry name" value="GST_C_2"/>
    <property type="match status" value="1"/>
</dbReference>
<dbReference type="InterPro" id="IPR047047">
    <property type="entry name" value="GST_Omega-like_C"/>
</dbReference>
<feature type="active site" description="Proton donor/acceptor" evidence="1">
    <location>
        <position position="220"/>
    </location>
</feature>
<gene>
    <name evidence="5" type="primary">Hypp204</name>
    <name evidence="5" type="ORF">BLAG_LOCUS672</name>
</gene>
<evidence type="ECO:0000256" key="3">
    <source>
        <dbReference type="PIRSR" id="PIRSR015753-3"/>
    </source>
</evidence>